<geneLocation type="plasmid" evidence="2 3">
    <name>pRHL1</name>
</geneLocation>
<accession>Q0RZF0</accession>
<feature type="compositionally biased region" description="Polar residues" evidence="1">
    <location>
        <begin position="1"/>
        <end position="11"/>
    </location>
</feature>
<evidence type="ECO:0000313" key="3">
    <source>
        <dbReference type="Proteomes" id="UP000008710"/>
    </source>
</evidence>
<reference evidence="3" key="1">
    <citation type="journal article" date="2006" name="Proc. Natl. Acad. Sci. U.S.A.">
        <title>The complete genome of Rhodococcus sp. RHA1 provides insights into a catabolic powerhouse.</title>
        <authorList>
            <person name="McLeod M.P."/>
            <person name="Warren R.L."/>
            <person name="Hsiao W.W.L."/>
            <person name="Araki N."/>
            <person name="Myhre M."/>
            <person name="Fernandes C."/>
            <person name="Miyazawa D."/>
            <person name="Wong W."/>
            <person name="Lillquist A.L."/>
            <person name="Wang D."/>
            <person name="Dosanjh M."/>
            <person name="Hara H."/>
            <person name="Petrescu A."/>
            <person name="Morin R.D."/>
            <person name="Yang G."/>
            <person name="Stott J.M."/>
            <person name="Schein J.E."/>
            <person name="Shin H."/>
            <person name="Smailus D."/>
            <person name="Siddiqui A.S."/>
            <person name="Marra M.A."/>
            <person name="Jones S.J.M."/>
            <person name="Holt R."/>
            <person name="Brinkman F.S.L."/>
            <person name="Miyauchi K."/>
            <person name="Fukuda M."/>
            <person name="Davies J.E."/>
            <person name="Mohn W.W."/>
            <person name="Eltis L.D."/>
        </authorList>
    </citation>
    <scope>NUCLEOTIDE SEQUENCE [LARGE SCALE GENOMIC DNA]</scope>
    <source>
        <strain evidence="3">RHA1</strain>
    </source>
</reference>
<evidence type="ECO:0000256" key="1">
    <source>
        <dbReference type="SAM" id="MobiDB-lite"/>
    </source>
</evidence>
<evidence type="ECO:0000313" key="2">
    <source>
        <dbReference type="EMBL" id="ABG99336.1"/>
    </source>
</evidence>
<dbReference type="HOGENOM" id="CLU_2438805_0_0_11"/>
<name>Q0RZF0_RHOJR</name>
<sequence length="90" mass="10003">MGGQGESTQCPRGQRVRQQPVEPRAKRCPTDAEVPHALRSRARRGAVIVFHHSPGDKRLHGAEASVPLSEWDTCSQNRKTVRSVPFHVRG</sequence>
<dbReference type="EMBL" id="CP000432">
    <property type="protein sequence ID" value="ABG99336.1"/>
    <property type="molecule type" value="Genomic_DNA"/>
</dbReference>
<dbReference type="KEGG" id="rha:RHA1_ro08292"/>
<keyword evidence="2" id="KW-0614">Plasmid</keyword>
<feature type="region of interest" description="Disordered" evidence="1">
    <location>
        <begin position="1"/>
        <end position="31"/>
    </location>
</feature>
<proteinExistence type="predicted"/>
<gene>
    <name evidence="2" type="ordered locus">RHA1_ro08292</name>
</gene>
<protein>
    <submittedName>
        <fullName evidence="2">Uncharacterized protein</fullName>
    </submittedName>
</protein>
<organism evidence="2 3">
    <name type="scientific">Rhodococcus jostii (strain RHA1)</name>
    <dbReference type="NCBI Taxonomy" id="101510"/>
    <lineage>
        <taxon>Bacteria</taxon>
        <taxon>Bacillati</taxon>
        <taxon>Actinomycetota</taxon>
        <taxon>Actinomycetes</taxon>
        <taxon>Mycobacteriales</taxon>
        <taxon>Nocardiaceae</taxon>
        <taxon>Rhodococcus</taxon>
    </lineage>
</organism>
<dbReference type="Proteomes" id="UP000008710">
    <property type="component" value="Plasmid pRHL1"/>
</dbReference>
<dbReference type="AlphaFoldDB" id="Q0RZF0"/>